<dbReference type="RefSeq" id="WP_057622567.1">
    <property type="nucleotide sequence ID" value="NZ_LKHV02000001.1"/>
</dbReference>
<dbReference type="AlphaFoldDB" id="A0A0Q9YTB7"/>
<accession>A0A0Q9YTB7</accession>
<comment type="caution">
    <text evidence="1">The sequence shown here is derived from an EMBL/GenBank/DDBJ whole genome shotgun (WGS) entry which is preliminary data.</text>
</comment>
<evidence type="ECO:0000313" key="1">
    <source>
        <dbReference type="EMBL" id="KRG19895.1"/>
    </source>
</evidence>
<dbReference type="Proteomes" id="UP000051494">
    <property type="component" value="Unassembled WGS sequence"/>
</dbReference>
<gene>
    <name evidence="1" type="ORF">CC99x_00116</name>
    <name evidence="2" type="ORF">CC99x_006335</name>
</gene>
<keyword evidence="3" id="KW-1185">Reference proteome</keyword>
<dbReference type="EMBL" id="LKHV02000001">
    <property type="protein sequence ID" value="MCS5708524.1"/>
    <property type="molecule type" value="Genomic_DNA"/>
</dbReference>
<reference evidence="2" key="3">
    <citation type="submission" date="2021-06" db="EMBL/GenBank/DDBJ databases">
        <title>Genomic Description and Analysis of Intracellular Bacteria, Candidatus Berkiella cookevillensis and Candidatus Berkiella aquae.</title>
        <authorList>
            <person name="Kidane D.T."/>
            <person name="Mehari Y.T."/>
            <person name="Rice F.C."/>
            <person name="Arivett B.A."/>
            <person name="Farone A.L."/>
            <person name="Berk S.G."/>
            <person name="Farone M.B."/>
        </authorList>
    </citation>
    <scope>NUCLEOTIDE SEQUENCE</scope>
    <source>
        <strain evidence="2">CC99</strain>
    </source>
</reference>
<protein>
    <submittedName>
        <fullName evidence="1">Uncharacterized protein</fullName>
    </submittedName>
</protein>
<dbReference type="EMBL" id="LKHV01000001">
    <property type="protein sequence ID" value="KRG19895.1"/>
    <property type="molecule type" value="Genomic_DNA"/>
</dbReference>
<sequence length="260" mass="29926">MNQEQFNDLLELFTTQINYDLTAQYSLLSYAQEEIQADLLMRIPLFANTDIENYSPVGQAFECPHTRANIDYDQNKGIDASFAVRIFVAAAEEAGFAESNADIQTFLGQHPDILEQGRRELEDFRNDREQFYISCLEENNLNKHNSTAKHLERILDKLNEACALDLMPPSFDFEDLIALLDEDTPPSFDDSSSDEEVLTSSSFLRFSAVERLQMFINDEEFARQLQAEITHEDSEKARQEALDLQYAQILQDRLEGVRFI</sequence>
<reference evidence="2" key="2">
    <citation type="journal article" date="2016" name="Genome Announc.">
        <title>Draft Genome Sequences of Two Novel Amoeba-Resistant Intranuclear Bacteria, 'Candidatus Berkiella cookevillensis' and 'Candidatus Berkiella aquae'.</title>
        <authorList>
            <person name="Mehari Y.T."/>
            <person name="Arivett B.A."/>
            <person name="Farone A.L."/>
            <person name="Gunderson J.H."/>
            <person name="Farone M.B."/>
        </authorList>
    </citation>
    <scope>NUCLEOTIDE SEQUENCE</scope>
    <source>
        <strain evidence="2">CC99</strain>
    </source>
</reference>
<reference evidence="1" key="1">
    <citation type="submission" date="2015-09" db="EMBL/GenBank/DDBJ databases">
        <title>Draft Genome Sequences of Two Novel Amoeba-resistant Intranuclear Bacteria, Candidatus Berkiella cookevillensis and Candidatus Berkiella aquae.</title>
        <authorList>
            <person name="Mehari Y.T."/>
            <person name="Arivett B.A."/>
            <person name="Farone A.L."/>
            <person name="Gunderson J.H."/>
            <person name="Farone M.B."/>
        </authorList>
    </citation>
    <scope>NUCLEOTIDE SEQUENCE [LARGE SCALE GENOMIC DNA]</scope>
    <source>
        <strain evidence="1">CC99</strain>
    </source>
</reference>
<organism evidence="1">
    <name type="scientific">Candidatus Berkiella cookevillensis</name>
    <dbReference type="NCBI Taxonomy" id="437022"/>
    <lineage>
        <taxon>Bacteria</taxon>
        <taxon>Pseudomonadati</taxon>
        <taxon>Pseudomonadota</taxon>
        <taxon>Gammaproteobacteria</taxon>
        <taxon>Candidatus Berkiellales</taxon>
        <taxon>Candidatus Berkiellaceae</taxon>
        <taxon>Candidatus Berkiella</taxon>
    </lineage>
</organism>
<proteinExistence type="predicted"/>
<evidence type="ECO:0000313" key="3">
    <source>
        <dbReference type="Proteomes" id="UP000051494"/>
    </source>
</evidence>
<evidence type="ECO:0000313" key="2">
    <source>
        <dbReference type="EMBL" id="MCS5708524.1"/>
    </source>
</evidence>
<name>A0A0Q9YTB7_9GAMM</name>